<dbReference type="InterPro" id="IPR040269">
    <property type="entry name" value="VAB"/>
</dbReference>
<evidence type="ECO:0000259" key="3">
    <source>
        <dbReference type="Pfam" id="PF08458"/>
    </source>
</evidence>
<keyword evidence="5" id="KW-1185">Reference proteome</keyword>
<feature type="region of interest" description="Disordered" evidence="1">
    <location>
        <begin position="239"/>
        <end position="270"/>
    </location>
</feature>
<accession>A0AAQ3X665</accession>
<feature type="domain" description="Pleckstrin-like plant" evidence="3">
    <location>
        <begin position="295"/>
        <end position="394"/>
    </location>
</feature>
<dbReference type="PANTHER" id="PTHR31351:SF25">
    <property type="entry name" value="AUXIN CANALIZATION PROTEIN (DUF828)"/>
    <property type="match status" value="1"/>
</dbReference>
<dbReference type="Proteomes" id="UP001341281">
    <property type="component" value="Chromosome 07"/>
</dbReference>
<reference evidence="4 5" key="1">
    <citation type="submission" date="2024-02" db="EMBL/GenBank/DDBJ databases">
        <title>High-quality chromosome-scale genome assembly of Pensacola bahiagrass (Paspalum notatum Flugge var. saurae).</title>
        <authorList>
            <person name="Vega J.M."/>
            <person name="Podio M."/>
            <person name="Orjuela J."/>
            <person name="Siena L.A."/>
            <person name="Pessino S.C."/>
            <person name="Combes M.C."/>
            <person name="Mariac C."/>
            <person name="Albertini E."/>
            <person name="Pupilli F."/>
            <person name="Ortiz J.P.A."/>
            <person name="Leblanc O."/>
        </authorList>
    </citation>
    <scope>NUCLEOTIDE SEQUENCE [LARGE SCALE GENOMIC DNA]</scope>
    <source>
        <strain evidence="4">R1</strain>
        <tissue evidence="4">Leaf</tissue>
    </source>
</reference>
<dbReference type="InterPro" id="IPR008546">
    <property type="entry name" value="VAN3-bd-like_auxin_canal"/>
</dbReference>
<feature type="compositionally biased region" description="Gly residues" evidence="1">
    <location>
        <begin position="245"/>
        <end position="256"/>
    </location>
</feature>
<dbReference type="AlphaFoldDB" id="A0AAQ3X665"/>
<proteinExistence type="predicted"/>
<gene>
    <name evidence="4" type="ORF">U9M48_033072</name>
</gene>
<feature type="domain" description="VAN3-binding protein-like auxin canalisation" evidence="2">
    <location>
        <begin position="14"/>
        <end position="242"/>
    </location>
</feature>
<dbReference type="EMBL" id="CP144751">
    <property type="protein sequence ID" value="WVZ86261.1"/>
    <property type="molecule type" value="Genomic_DNA"/>
</dbReference>
<dbReference type="InterPro" id="IPR013666">
    <property type="entry name" value="PH_pln"/>
</dbReference>
<organism evidence="4 5">
    <name type="scientific">Paspalum notatum var. saurae</name>
    <dbReference type="NCBI Taxonomy" id="547442"/>
    <lineage>
        <taxon>Eukaryota</taxon>
        <taxon>Viridiplantae</taxon>
        <taxon>Streptophyta</taxon>
        <taxon>Embryophyta</taxon>
        <taxon>Tracheophyta</taxon>
        <taxon>Spermatophyta</taxon>
        <taxon>Magnoliopsida</taxon>
        <taxon>Liliopsida</taxon>
        <taxon>Poales</taxon>
        <taxon>Poaceae</taxon>
        <taxon>PACMAD clade</taxon>
        <taxon>Panicoideae</taxon>
        <taxon>Andropogonodae</taxon>
        <taxon>Paspaleae</taxon>
        <taxon>Paspalinae</taxon>
        <taxon>Paspalum</taxon>
    </lineage>
</organism>
<dbReference type="PANTHER" id="PTHR31351">
    <property type="entry name" value="EXPRESSED PROTEIN"/>
    <property type="match status" value="1"/>
</dbReference>
<evidence type="ECO:0000313" key="5">
    <source>
        <dbReference type="Proteomes" id="UP001341281"/>
    </source>
</evidence>
<evidence type="ECO:0000259" key="2">
    <source>
        <dbReference type="Pfam" id="PF05703"/>
    </source>
</evidence>
<protein>
    <submittedName>
        <fullName evidence="4">Uncharacterized protein</fullName>
    </submittedName>
</protein>
<evidence type="ECO:0000313" key="4">
    <source>
        <dbReference type="EMBL" id="WVZ86261.1"/>
    </source>
</evidence>
<dbReference type="Pfam" id="PF08458">
    <property type="entry name" value="PH_2"/>
    <property type="match status" value="1"/>
</dbReference>
<evidence type="ECO:0000256" key="1">
    <source>
        <dbReference type="SAM" id="MobiDB-lite"/>
    </source>
</evidence>
<name>A0AAQ3X665_PASNO</name>
<sequence length="407" mass="43282">MAMEPDRSLIAYEEPPPESTDLLSSAWCSSAIQVLQTGPKECSMALVEHPVMALGNDRNNLLSKSNRSLVVDNSSFSTTQWKYDDLKSWIWLQKAIHPELDYDLCLKKKWLPRKMAPWNGGISLKKWVKERKQKRKEEARLQRAEVHAAVSVAGVAAALAAIAAENAAPPGAAGMRETAVASAAALVAAQCAKVAEAAGATRDQVAAAVDAARASTDASNVITLTAAAATSLRGAATLRGRRSSCGGGGGGGGGRHGQNERADHAGSAAAARSQDDLDFDFNHARSRAALAKGDEMFVAMPDGKWKLHAVSAASNKRGEIVLRIKKTNLVMAFSHAKESVIRDVRPCAPEKPSPDEGATYPIEVSTSKGKVELRADDYGVYKRWVATLSHMIVMSTAVSVSVLSPDS</sequence>
<dbReference type="Pfam" id="PF05703">
    <property type="entry name" value="Auxin_canalis"/>
    <property type="match status" value="1"/>
</dbReference>